<keyword evidence="2" id="KW-0479">Metal-binding</keyword>
<dbReference type="SUPFAM" id="SSF53850">
    <property type="entry name" value="Periplasmic binding protein-like II"/>
    <property type="match status" value="1"/>
</dbReference>
<dbReference type="EMBL" id="CP073347">
    <property type="protein sequence ID" value="UTW13720.1"/>
    <property type="molecule type" value="Genomic_DNA"/>
</dbReference>
<keyword evidence="6" id="KW-1185">Reference proteome</keyword>
<name>A0ABY5HN32_9GAMM</name>
<dbReference type="PANTHER" id="PTHR30632">
    <property type="entry name" value="MOLYBDATE-BINDING PERIPLASMIC PROTEIN"/>
    <property type="match status" value="1"/>
</dbReference>
<organism evidence="5 6">
    <name type="scientific">Marinobacterium rhizophilum</name>
    <dbReference type="NCBI Taxonomy" id="420402"/>
    <lineage>
        <taxon>Bacteria</taxon>
        <taxon>Pseudomonadati</taxon>
        <taxon>Pseudomonadota</taxon>
        <taxon>Gammaproteobacteria</taxon>
        <taxon>Oceanospirillales</taxon>
        <taxon>Oceanospirillaceae</taxon>
        <taxon>Marinobacterium</taxon>
    </lineage>
</organism>
<dbReference type="PIRSF" id="PIRSF004846">
    <property type="entry name" value="ModA"/>
    <property type="match status" value="1"/>
</dbReference>
<comment type="similarity">
    <text evidence="1">Belongs to the bacterial solute-binding protein ModA family.</text>
</comment>
<dbReference type="NCBIfam" id="TIGR01256">
    <property type="entry name" value="modA"/>
    <property type="match status" value="1"/>
</dbReference>
<dbReference type="Gene3D" id="3.40.190.10">
    <property type="entry name" value="Periplasmic binding protein-like II"/>
    <property type="match status" value="2"/>
</dbReference>
<evidence type="ECO:0000256" key="3">
    <source>
        <dbReference type="ARBA" id="ARBA00022729"/>
    </source>
</evidence>
<evidence type="ECO:0000256" key="4">
    <source>
        <dbReference type="SAM" id="SignalP"/>
    </source>
</evidence>
<dbReference type="NCBIfam" id="NF007958">
    <property type="entry name" value="PRK10677.1"/>
    <property type="match status" value="1"/>
</dbReference>
<dbReference type="RefSeq" id="WP_255855910.1">
    <property type="nucleotide sequence ID" value="NZ_CP073347.1"/>
</dbReference>
<accession>A0ABY5HN32</accession>
<evidence type="ECO:0000313" key="5">
    <source>
        <dbReference type="EMBL" id="UTW13720.1"/>
    </source>
</evidence>
<feature type="chain" id="PRO_5047154689" evidence="4">
    <location>
        <begin position="25"/>
        <end position="260"/>
    </location>
</feature>
<dbReference type="Pfam" id="PF13531">
    <property type="entry name" value="SBP_bac_11"/>
    <property type="match status" value="1"/>
</dbReference>
<reference evidence="5" key="1">
    <citation type="submission" date="2021-04" db="EMBL/GenBank/DDBJ databases">
        <title>Oceanospirillales bacteria with DddD are important DMSP degraders in coastal seawater.</title>
        <authorList>
            <person name="Liu J."/>
        </authorList>
    </citation>
    <scope>NUCLEOTIDE SEQUENCE</scope>
    <source>
        <strain evidence="5">D13-1</strain>
    </source>
</reference>
<protein>
    <submittedName>
        <fullName evidence="5">Molybdate ABC transporter substrate-binding protein</fullName>
    </submittedName>
</protein>
<dbReference type="InterPro" id="IPR050682">
    <property type="entry name" value="ModA/WtpA"/>
</dbReference>
<evidence type="ECO:0000313" key="6">
    <source>
        <dbReference type="Proteomes" id="UP001058461"/>
    </source>
</evidence>
<dbReference type="Proteomes" id="UP001058461">
    <property type="component" value="Chromosome"/>
</dbReference>
<dbReference type="PANTHER" id="PTHR30632:SF17">
    <property type="entry name" value="MOLYBDATE-BINDING PROTEIN MODA"/>
    <property type="match status" value="1"/>
</dbReference>
<proteinExistence type="inferred from homology"/>
<evidence type="ECO:0000256" key="1">
    <source>
        <dbReference type="ARBA" id="ARBA00009175"/>
    </source>
</evidence>
<dbReference type="InterPro" id="IPR005950">
    <property type="entry name" value="ModA"/>
</dbReference>
<keyword evidence="3 4" id="KW-0732">Signal</keyword>
<sequence length="260" mass="27910">MHLNPVTLLALLLALLLPQSSAMARSAEPLTVYAAASLTRALDEVLDAFSQTHTTAVIANYASSSTLARQIAQGAPADLYLSANLQWMDYLDNAGLLAQNSRRTLLGNRLVLVTAANSTLAPIELEPHWDLAASLGDGRLAVGDPDHVPAGRYAQQALEWLNLWSVAEPRLARANNVRGAVALVERGEVPLGIVYGSDAIGTGVRVLAQFPDQSHRPIDYPVAIVRNADSPDARALLAFLQTPAAAEIFRRSGFDMRQDD</sequence>
<feature type="signal peptide" evidence="4">
    <location>
        <begin position="1"/>
        <end position="24"/>
    </location>
</feature>
<evidence type="ECO:0000256" key="2">
    <source>
        <dbReference type="ARBA" id="ARBA00022723"/>
    </source>
</evidence>
<gene>
    <name evidence="5" type="primary">modA</name>
    <name evidence="5" type="ORF">KDW95_08805</name>
</gene>
<dbReference type="CDD" id="cd13536">
    <property type="entry name" value="PBP2_EcModA"/>
    <property type="match status" value="1"/>
</dbReference>